<protein>
    <submittedName>
        <fullName evidence="2">2OG-Fe(II) oxygenase superfamily protein</fullName>
    </submittedName>
</protein>
<organism evidence="2 3">
    <name type="scientific">Pseudoxanthomonas wuyuanensis</name>
    <dbReference type="NCBI Taxonomy" id="1073196"/>
    <lineage>
        <taxon>Bacteria</taxon>
        <taxon>Pseudomonadati</taxon>
        <taxon>Pseudomonadota</taxon>
        <taxon>Gammaproteobacteria</taxon>
        <taxon>Lysobacterales</taxon>
        <taxon>Lysobacteraceae</taxon>
        <taxon>Pseudoxanthomonas</taxon>
    </lineage>
</organism>
<evidence type="ECO:0000313" key="3">
    <source>
        <dbReference type="Proteomes" id="UP000219374"/>
    </source>
</evidence>
<proteinExistence type="predicted"/>
<accession>A0A286D770</accession>
<dbReference type="Proteomes" id="UP000219374">
    <property type="component" value="Unassembled WGS sequence"/>
</dbReference>
<reference evidence="2 3" key="1">
    <citation type="submission" date="2017-09" db="EMBL/GenBank/DDBJ databases">
        <authorList>
            <person name="Ehlers B."/>
            <person name="Leendertz F.H."/>
        </authorList>
    </citation>
    <scope>NUCLEOTIDE SEQUENCE [LARGE SCALE GENOMIC DNA]</scope>
    <source>
        <strain evidence="2 3">CGMCC 1.10978</strain>
    </source>
</reference>
<dbReference type="InterPro" id="IPR044862">
    <property type="entry name" value="Pro_4_hyd_alph_FE2OG_OXY"/>
</dbReference>
<feature type="domain" description="Prolyl 4-hydroxylase alpha subunit Fe(2+) 2OG dioxygenase" evidence="1">
    <location>
        <begin position="134"/>
        <end position="232"/>
    </location>
</feature>
<dbReference type="RefSeq" id="WP_162125774.1">
    <property type="nucleotide sequence ID" value="NZ_OCND01000004.1"/>
</dbReference>
<dbReference type="AlphaFoldDB" id="A0A286D770"/>
<gene>
    <name evidence="2" type="ORF">SAMN06296416_104101</name>
</gene>
<dbReference type="Pfam" id="PF13640">
    <property type="entry name" value="2OG-FeII_Oxy_3"/>
    <property type="match status" value="1"/>
</dbReference>
<dbReference type="EMBL" id="OCND01000004">
    <property type="protein sequence ID" value="SOD54496.1"/>
    <property type="molecule type" value="Genomic_DNA"/>
</dbReference>
<dbReference type="Gene3D" id="2.60.120.620">
    <property type="entry name" value="q2cbj1_9rhob like domain"/>
    <property type="match status" value="1"/>
</dbReference>
<name>A0A286D770_9GAMM</name>
<sequence length="286" mass="32681">MNRSDDDFISIRGARLPLRALLDPRIRDAGFVASLRRRLERAAPFPHLILHGLFHPLLLEQVSTEFERVPADGWRAYRNRHERTFRASPLALPGPASRLYFGLVNSAEFIRFLCRVTGSDALVVDPDLFGGGLHESRNGGHFGIHRDFDRHPQTGLRNRMVLLTYLNKDWNGDWGGELELWDSEQRACVTRVAPEFGVSLLMLHGPTSYHGHPAPLRMPAETARRSLASYFYAAPENSAAAGETTTEFLQPMLRHAFTWGTIRLLRRWTPPAIWDAARRLRRSWNR</sequence>
<evidence type="ECO:0000259" key="1">
    <source>
        <dbReference type="Pfam" id="PF13640"/>
    </source>
</evidence>
<evidence type="ECO:0000313" key="2">
    <source>
        <dbReference type="EMBL" id="SOD54496.1"/>
    </source>
</evidence>
<keyword evidence="3" id="KW-1185">Reference proteome</keyword>